<dbReference type="InterPro" id="IPR000462">
    <property type="entry name" value="CDP-OH_P_trans"/>
</dbReference>
<dbReference type="GO" id="GO:0016740">
    <property type="term" value="F:transferase activity"/>
    <property type="evidence" value="ECO:0007669"/>
    <property type="project" value="UniProtKB-KW"/>
</dbReference>
<organism evidence="5 6">
    <name type="scientific">Sphaerisporangium rhizosphaerae</name>
    <dbReference type="NCBI Taxonomy" id="2269375"/>
    <lineage>
        <taxon>Bacteria</taxon>
        <taxon>Bacillati</taxon>
        <taxon>Actinomycetota</taxon>
        <taxon>Actinomycetes</taxon>
        <taxon>Streptosporangiales</taxon>
        <taxon>Streptosporangiaceae</taxon>
        <taxon>Sphaerisporangium</taxon>
    </lineage>
</organism>
<evidence type="ECO:0000256" key="2">
    <source>
        <dbReference type="RuleBase" id="RU003750"/>
    </source>
</evidence>
<feature type="transmembrane region" description="Helical" evidence="4">
    <location>
        <begin position="367"/>
        <end position="384"/>
    </location>
</feature>
<dbReference type="InterPro" id="IPR043130">
    <property type="entry name" value="CDP-OH_PTrfase_TM_dom"/>
</dbReference>
<keyword evidence="6" id="KW-1185">Reference proteome</keyword>
<gene>
    <name evidence="5" type="ORF">ACFQSB_10320</name>
</gene>
<feature type="transmembrane region" description="Helical" evidence="4">
    <location>
        <begin position="50"/>
        <end position="76"/>
    </location>
</feature>
<feature type="region of interest" description="Disordered" evidence="3">
    <location>
        <begin position="420"/>
        <end position="444"/>
    </location>
</feature>
<evidence type="ECO:0000256" key="1">
    <source>
        <dbReference type="ARBA" id="ARBA00022679"/>
    </source>
</evidence>
<dbReference type="RefSeq" id="WP_380825876.1">
    <property type="nucleotide sequence ID" value="NZ_JBHTCG010000005.1"/>
</dbReference>
<evidence type="ECO:0000256" key="3">
    <source>
        <dbReference type="SAM" id="MobiDB-lite"/>
    </source>
</evidence>
<feature type="transmembrane region" description="Helical" evidence="4">
    <location>
        <begin position="20"/>
        <end position="38"/>
    </location>
</feature>
<keyword evidence="4" id="KW-1133">Transmembrane helix</keyword>
<keyword evidence="1 2" id="KW-0808">Transferase</keyword>
<feature type="transmembrane region" description="Helical" evidence="4">
    <location>
        <begin position="128"/>
        <end position="146"/>
    </location>
</feature>
<name>A0ABW2P486_9ACTN</name>
<keyword evidence="4" id="KW-0472">Membrane</keyword>
<dbReference type="Proteomes" id="UP001596496">
    <property type="component" value="Unassembled WGS sequence"/>
</dbReference>
<evidence type="ECO:0000313" key="6">
    <source>
        <dbReference type="Proteomes" id="UP001596496"/>
    </source>
</evidence>
<keyword evidence="4" id="KW-0812">Transmembrane</keyword>
<dbReference type="InterPro" id="IPR048254">
    <property type="entry name" value="CDP_ALCOHOL_P_TRANSF_CS"/>
</dbReference>
<feature type="compositionally biased region" description="Basic and acidic residues" evidence="3">
    <location>
        <begin position="240"/>
        <end position="249"/>
    </location>
</feature>
<dbReference type="Gene3D" id="1.20.120.1760">
    <property type="match status" value="1"/>
</dbReference>
<comment type="caution">
    <text evidence="5">The sequence shown here is derived from an EMBL/GenBank/DDBJ whole genome shotgun (WGS) entry which is preliminary data.</text>
</comment>
<evidence type="ECO:0000256" key="4">
    <source>
        <dbReference type="SAM" id="Phobius"/>
    </source>
</evidence>
<feature type="region of interest" description="Disordered" evidence="3">
    <location>
        <begin position="196"/>
        <end position="349"/>
    </location>
</feature>
<dbReference type="EC" id="2.7.8.-" evidence="5"/>
<accession>A0ABW2P486</accession>
<sequence>MRPYSLDDVLATRKRRDSWWTVFMVDPVACRVALFVANHTEITPNALTRFSLVLGMVSAGCFAMGHLVLGAVLFYVSFMIDCVDGKIARLKGTGTPFGLWLDYVGDRIRVVCCAAGLAYGQYAATGRLAFVLLGAGIAILDLFRYVNAPQMKRVRQTVKARRRAARREELDAVRDAMAVESLALDPEYDMPYAAAAAANEPPDPSGYDPCDPYDPYDQMADPGYRFEDAPPGPRAPGRSPGEHIDRADSADNTVNAVNADNADNADQPTETYNGPLIPRQASPSSEYGHTYPYDRAAPFDQASSHDWTGPHGHAASYGQAAPDGATASWHAVDARQVPSPPEGEEPPAGLRQRVGLCLARHRVRTHLMSGIEFHAAVFIVGPVLGPAALLPVTTGAGALLVLNEIFLVYRMWQSTRALAAGAAPPPAGPDDEPHVRTDPFFTGV</sequence>
<proteinExistence type="inferred from homology"/>
<feature type="compositionally biased region" description="Low complexity" evidence="3">
    <location>
        <begin position="205"/>
        <end position="217"/>
    </location>
</feature>
<feature type="compositionally biased region" description="Low complexity" evidence="3">
    <location>
        <begin position="250"/>
        <end position="266"/>
    </location>
</feature>
<evidence type="ECO:0000313" key="5">
    <source>
        <dbReference type="EMBL" id="MFC7382598.1"/>
    </source>
</evidence>
<dbReference type="PROSITE" id="PS00379">
    <property type="entry name" value="CDP_ALCOHOL_P_TRANSF"/>
    <property type="match status" value="1"/>
</dbReference>
<reference evidence="6" key="1">
    <citation type="journal article" date="2019" name="Int. J. Syst. Evol. Microbiol.">
        <title>The Global Catalogue of Microorganisms (GCM) 10K type strain sequencing project: providing services to taxonomists for standard genome sequencing and annotation.</title>
        <authorList>
            <consortium name="The Broad Institute Genomics Platform"/>
            <consortium name="The Broad Institute Genome Sequencing Center for Infectious Disease"/>
            <person name="Wu L."/>
            <person name="Ma J."/>
        </authorList>
    </citation>
    <scope>NUCLEOTIDE SEQUENCE [LARGE SCALE GENOMIC DNA]</scope>
    <source>
        <strain evidence="6">CECT 7649</strain>
    </source>
</reference>
<comment type="similarity">
    <text evidence="2">Belongs to the CDP-alcohol phosphatidyltransferase class-I family.</text>
</comment>
<dbReference type="Pfam" id="PF01066">
    <property type="entry name" value="CDP-OH_P_transf"/>
    <property type="match status" value="1"/>
</dbReference>
<protein>
    <submittedName>
        <fullName evidence="5">CDP-alcohol phosphatidyltransferase family protein</fullName>
        <ecNumber evidence="5">2.7.8.-</ecNumber>
    </submittedName>
</protein>
<dbReference type="EMBL" id="JBHTCG010000005">
    <property type="protein sequence ID" value="MFC7382598.1"/>
    <property type="molecule type" value="Genomic_DNA"/>
</dbReference>